<organism evidence="2 3">
    <name type="scientific">Mauremys mutica</name>
    <name type="common">yellowpond turtle</name>
    <dbReference type="NCBI Taxonomy" id="74926"/>
    <lineage>
        <taxon>Eukaryota</taxon>
        <taxon>Metazoa</taxon>
        <taxon>Chordata</taxon>
        <taxon>Craniata</taxon>
        <taxon>Vertebrata</taxon>
        <taxon>Euteleostomi</taxon>
        <taxon>Archelosauria</taxon>
        <taxon>Testudinata</taxon>
        <taxon>Testudines</taxon>
        <taxon>Cryptodira</taxon>
        <taxon>Durocryptodira</taxon>
        <taxon>Testudinoidea</taxon>
        <taxon>Geoemydidae</taxon>
        <taxon>Geoemydinae</taxon>
        <taxon>Mauremys</taxon>
    </lineage>
</organism>
<proteinExistence type="predicted"/>
<keyword evidence="3" id="KW-1185">Reference proteome</keyword>
<comment type="caution">
    <text evidence="2">The sequence shown here is derived from an EMBL/GenBank/DDBJ whole genome shotgun (WGS) entry which is preliminary data.</text>
</comment>
<evidence type="ECO:0000313" key="3">
    <source>
        <dbReference type="Proteomes" id="UP000827986"/>
    </source>
</evidence>
<reference evidence="2" key="1">
    <citation type="submission" date="2021-09" db="EMBL/GenBank/DDBJ databases">
        <title>The genome of Mauremys mutica provides insights into the evolution of semi-aquatic lifestyle.</title>
        <authorList>
            <person name="Gong S."/>
            <person name="Gao Y."/>
        </authorList>
    </citation>
    <scope>NUCLEOTIDE SEQUENCE</scope>
    <source>
        <strain evidence="2">MM-2020</strain>
        <tissue evidence="2">Muscle</tissue>
    </source>
</reference>
<accession>A0A9D3X691</accession>
<gene>
    <name evidence="2" type="ORF">KIL84_008625</name>
</gene>
<name>A0A9D3X691_9SAUR</name>
<feature type="region of interest" description="Disordered" evidence="1">
    <location>
        <begin position="56"/>
        <end position="99"/>
    </location>
</feature>
<evidence type="ECO:0000313" key="2">
    <source>
        <dbReference type="EMBL" id="KAH1174634.1"/>
    </source>
</evidence>
<sequence>MAPNSLSSHALKDCGCECPRPLQDPYDRALTASAWEEIIKNLRTGFSCLIRDGADVNTSGKSTDARPVSPPYTSPVAEASQSENPETGALTIVSSADGD</sequence>
<protein>
    <submittedName>
        <fullName evidence="2">Uncharacterized protein</fullName>
    </submittedName>
</protein>
<dbReference type="EMBL" id="JAHDVG010000479">
    <property type="protein sequence ID" value="KAH1174634.1"/>
    <property type="molecule type" value="Genomic_DNA"/>
</dbReference>
<evidence type="ECO:0000256" key="1">
    <source>
        <dbReference type="SAM" id="MobiDB-lite"/>
    </source>
</evidence>
<dbReference type="Proteomes" id="UP000827986">
    <property type="component" value="Unassembled WGS sequence"/>
</dbReference>
<dbReference type="AlphaFoldDB" id="A0A9D3X691"/>